<dbReference type="NCBIfam" id="NF047646">
    <property type="entry name" value="REP_Tyr_transpos"/>
    <property type="match status" value="1"/>
</dbReference>
<dbReference type="EMBL" id="SUMG01000022">
    <property type="protein sequence ID" value="NBG89329.1"/>
    <property type="molecule type" value="Genomic_DNA"/>
</dbReference>
<protein>
    <submittedName>
        <fullName evidence="2">Transposase</fullName>
    </submittedName>
</protein>
<dbReference type="SMART" id="SM01321">
    <property type="entry name" value="Y1_Tnp"/>
    <property type="match status" value="1"/>
</dbReference>
<keyword evidence="3" id="KW-1185">Reference proteome</keyword>
<dbReference type="GO" id="GO:0004803">
    <property type="term" value="F:transposase activity"/>
    <property type="evidence" value="ECO:0007669"/>
    <property type="project" value="InterPro"/>
</dbReference>
<dbReference type="Gene3D" id="3.30.70.1290">
    <property type="entry name" value="Transposase IS200-like"/>
    <property type="match status" value="1"/>
</dbReference>
<evidence type="ECO:0000259" key="1">
    <source>
        <dbReference type="SMART" id="SM01321"/>
    </source>
</evidence>
<organism evidence="2 3">
    <name type="scientific">Isachenkonia alkalipeptolytica</name>
    <dbReference type="NCBI Taxonomy" id="2565777"/>
    <lineage>
        <taxon>Bacteria</taxon>
        <taxon>Bacillati</taxon>
        <taxon>Bacillota</taxon>
        <taxon>Clostridia</taxon>
        <taxon>Eubacteriales</taxon>
        <taxon>Clostridiaceae</taxon>
        <taxon>Isachenkonia</taxon>
    </lineage>
</organism>
<dbReference type="RefSeq" id="WP_160722887.1">
    <property type="nucleotide sequence ID" value="NZ_SUMG01000022.1"/>
</dbReference>
<dbReference type="Proteomes" id="UP000449710">
    <property type="component" value="Unassembled WGS sequence"/>
</dbReference>
<dbReference type="PANTHER" id="PTHR34322">
    <property type="entry name" value="TRANSPOSASE, Y1_TNP DOMAIN-CONTAINING"/>
    <property type="match status" value="1"/>
</dbReference>
<name>A0AA43XN33_9CLOT</name>
<evidence type="ECO:0000313" key="3">
    <source>
        <dbReference type="Proteomes" id="UP000449710"/>
    </source>
</evidence>
<accession>A0AA43XN33</accession>
<evidence type="ECO:0000313" key="2">
    <source>
        <dbReference type="EMBL" id="NBG89329.1"/>
    </source>
</evidence>
<gene>
    <name evidence="2" type="ORF">ISALK_12590</name>
</gene>
<dbReference type="InterPro" id="IPR036515">
    <property type="entry name" value="Transposase_17_sf"/>
</dbReference>
<reference evidence="2 3" key="1">
    <citation type="submission" date="2019-04" db="EMBL/GenBank/DDBJ databases">
        <title>Isachenkonia alkalipeptolytica gen. nov. sp. nov. a new anaerobic, alkiliphilic organothrophic bacterium capable to reduce synthesized ferrihydrite isolated from a soda lake.</title>
        <authorList>
            <person name="Toshchakov S.V."/>
            <person name="Zavarzina D.G."/>
            <person name="Zhilina T.N."/>
            <person name="Kostrikina N.A."/>
            <person name="Kublanov I.V."/>
        </authorList>
    </citation>
    <scope>NUCLEOTIDE SEQUENCE [LARGE SCALE GENOMIC DNA]</scope>
    <source>
        <strain evidence="2 3">Z-1701</strain>
    </source>
</reference>
<feature type="domain" description="Transposase IS200-like" evidence="1">
    <location>
        <begin position="9"/>
        <end position="123"/>
    </location>
</feature>
<dbReference type="InterPro" id="IPR002686">
    <property type="entry name" value="Transposase_17"/>
</dbReference>
<dbReference type="AlphaFoldDB" id="A0AA43XN33"/>
<comment type="caution">
    <text evidence="2">The sequence shown here is derived from an EMBL/GenBank/DDBJ whole genome shotgun (WGS) entry which is preliminary data.</text>
</comment>
<dbReference type="SUPFAM" id="SSF143422">
    <property type="entry name" value="Transposase IS200-like"/>
    <property type="match status" value="1"/>
</dbReference>
<dbReference type="GO" id="GO:0006313">
    <property type="term" value="P:DNA transposition"/>
    <property type="evidence" value="ECO:0007669"/>
    <property type="project" value="InterPro"/>
</dbReference>
<dbReference type="PANTHER" id="PTHR34322:SF2">
    <property type="entry name" value="TRANSPOSASE IS200-LIKE DOMAIN-CONTAINING PROTEIN"/>
    <property type="match status" value="1"/>
</dbReference>
<sequence>MPRNPRKKSESGIYHIMVRGINRQNIFEDEEDKRRLLATIERYTNQQICEVYGYCLMDNHIHLLIKETGNSISTIIKKVSGSYVYWYNNKYERTGHLFQERYKSEVVENEGYLLRVLKYIHQNPLKAGIVKEIADYKWSSYNEYIDKPKIVKTESVLHRFSTNNHQSIELFTKYTKENNNDHPIC</sequence>
<dbReference type="GO" id="GO:0003677">
    <property type="term" value="F:DNA binding"/>
    <property type="evidence" value="ECO:0007669"/>
    <property type="project" value="InterPro"/>
</dbReference>
<dbReference type="Pfam" id="PF01797">
    <property type="entry name" value="Y1_Tnp"/>
    <property type="match status" value="1"/>
</dbReference>
<proteinExistence type="predicted"/>